<comment type="caution">
    <text evidence="3">The sequence shown here is derived from an EMBL/GenBank/DDBJ whole genome shotgun (WGS) entry which is preliminary data.</text>
</comment>
<name>A0A228HT44_9BURK</name>
<dbReference type="OrthoDB" id="8874923at2"/>
<evidence type="ECO:0000313" key="3">
    <source>
        <dbReference type="EMBL" id="OXI33363.1"/>
    </source>
</evidence>
<sequence length="379" mass="41262">MPRQHRPRVECGRNADGHNTMQNGEGDMNHTCIKSRGRAAALAAAALLCVNAPVRAAGSVTFAGYGGDYQKNIVKALIRPAADKNDVTLRTESHDGLATVRVQVSSGRPAWDIVQLGAEECATGSAQGLFEKLDYKLINVDGIPATARADDWIASNYYSVVLAYRTDKYKNNPPKTWADFWDVKKFPGRRALALQPQETMEVALLGDGVSPDKLYPLDQKRALAALGRLKPDVAAWWTSGAQSAQLLRDGEVDMEAIWGSRIAPVIDSGAPVAFTFNQGLLAYACLAIPKGAKHVAEARKVIADVMTPPIQANIPEVMPFYGPVNMKAFDVRKFTTDVLAKANSSPRNRTMQVQMNGAYWGQNQNLQQGNEALRALISR</sequence>
<accession>A0A228HT44</accession>
<reference evidence="4" key="1">
    <citation type="submission" date="2017-06" db="EMBL/GenBank/DDBJ databases">
        <authorList>
            <person name="LiPuma J."/>
            <person name="Spilker T."/>
        </authorList>
    </citation>
    <scope>NUCLEOTIDE SEQUENCE [LARGE SCALE GENOMIC DNA]</scope>
    <source>
        <strain evidence="4">AU17325</strain>
    </source>
</reference>
<protein>
    <submittedName>
        <fullName evidence="3">ABC transporter substrate-binding protein</fullName>
    </submittedName>
</protein>
<dbReference type="Pfam" id="PF13416">
    <property type="entry name" value="SBP_bac_8"/>
    <property type="match status" value="1"/>
</dbReference>
<dbReference type="PANTHER" id="PTHR30222">
    <property type="entry name" value="SPERMIDINE/PUTRESCINE-BINDING PERIPLASMIC PROTEIN"/>
    <property type="match status" value="1"/>
</dbReference>
<dbReference type="AlphaFoldDB" id="A0A228HT44"/>
<evidence type="ECO:0000313" key="4">
    <source>
        <dbReference type="Proteomes" id="UP000214600"/>
    </source>
</evidence>
<feature type="compositionally biased region" description="Basic and acidic residues" evidence="2">
    <location>
        <begin position="7"/>
        <end position="16"/>
    </location>
</feature>
<evidence type="ECO:0000256" key="1">
    <source>
        <dbReference type="ARBA" id="ARBA00022729"/>
    </source>
</evidence>
<dbReference type="Gene3D" id="3.40.190.10">
    <property type="entry name" value="Periplasmic binding protein-like II"/>
    <property type="match status" value="2"/>
</dbReference>
<dbReference type="EMBL" id="NKFA01000037">
    <property type="protein sequence ID" value="OXI33363.1"/>
    <property type="molecule type" value="Genomic_DNA"/>
</dbReference>
<feature type="region of interest" description="Disordered" evidence="2">
    <location>
        <begin position="1"/>
        <end position="25"/>
    </location>
</feature>
<dbReference type="InterPro" id="IPR006059">
    <property type="entry name" value="SBP"/>
</dbReference>
<organism evidence="3 4">
    <name type="scientific">Burkholderia aenigmatica</name>
    <dbReference type="NCBI Taxonomy" id="2015348"/>
    <lineage>
        <taxon>Bacteria</taxon>
        <taxon>Pseudomonadati</taxon>
        <taxon>Pseudomonadota</taxon>
        <taxon>Betaproteobacteria</taxon>
        <taxon>Burkholderiales</taxon>
        <taxon>Burkholderiaceae</taxon>
        <taxon>Burkholderia</taxon>
        <taxon>Burkholderia cepacia complex</taxon>
    </lineage>
</organism>
<gene>
    <name evidence="3" type="ORF">CFB84_39865</name>
</gene>
<proteinExistence type="predicted"/>
<dbReference type="Proteomes" id="UP000214600">
    <property type="component" value="Unassembled WGS sequence"/>
</dbReference>
<keyword evidence="1" id="KW-0732">Signal</keyword>
<evidence type="ECO:0000256" key="2">
    <source>
        <dbReference type="SAM" id="MobiDB-lite"/>
    </source>
</evidence>
<dbReference type="SUPFAM" id="SSF53850">
    <property type="entry name" value="Periplasmic binding protein-like II"/>
    <property type="match status" value="1"/>
</dbReference>
<dbReference type="PANTHER" id="PTHR30222:SF2">
    <property type="entry name" value="ABC TRANSPORTER SUBSTRATE-BINDING PROTEIN"/>
    <property type="match status" value="1"/>
</dbReference>
<dbReference type="CDD" id="cd13589">
    <property type="entry name" value="PBP2_polyamine_RpCGA009"/>
    <property type="match status" value="1"/>
</dbReference>
<reference evidence="3 4" key="2">
    <citation type="submission" date="2017-08" db="EMBL/GenBank/DDBJ databases">
        <title>WGS of novel Burkholderia cepaca complex species.</title>
        <authorList>
            <person name="Lipuma J."/>
            <person name="Spilker T."/>
        </authorList>
    </citation>
    <scope>NUCLEOTIDE SEQUENCE [LARGE SCALE GENOMIC DNA]</scope>
    <source>
        <strain evidence="3 4">AU17325</strain>
    </source>
</reference>